<keyword evidence="1" id="KW-0408">Iron</keyword>
<dbReference type="Pfam" id="PF04023">
    <property type="entry name" value="FeoA"/>
    <property type="match status" value="1"/>
</dbReference>
<dbReference type="Gene3D" id="2.30.30.90">
    <property type="match status" value="1"/>
</dbReference>
<gene>
    <name evidence="3" type="ORF">JOF33_001383</name>
</gene>
<organism evidence="3 4">
    <name type="scientific">Corynebacterium freneyi</name>
    <dbReference type="NCBI Taxonomy" id="134034"/>
    <lineage>
        <taxon>Bacteria</taxon>
        <taxon>Bacillati</taxon>
        <taxon>Actinomycetota</taxon>
        <taxon>Actinomycetes</taxon>
        <taxon>Mycobacteriales</taxon>
        <taxon>Corynebacteriaceae</taxon>
        <taxon>Corynebacterium</taxon>
    </lineage>
</organism>
<dbReference type="SMART" id="SM00899">
    <property type="entry name" value="FeoA"/>
    <property type="match status" value="1"/>
</dbReference>
<dbReference type="InterPro" id="IPR038157">
    <property type="entry name" value="FeoA_core_dom"/>
</dbReference>
<dbReference type="Proteomes" id="UP001519305">
    <property type="component" value="Unassembled WGS sequence"/>
</dbReference>
<dbReference type="InterPro" id="IPR007167">
    <property type="entry name" value="Fe-transptr_FeoA-like"/>
</dbReference>
<sequence length="101" mass="10675">MAIRMMGGRARGHRAADAPEAVVTAAPERTRLSDVAVGDTVVLSAPRTEPQLCRRLAQLGLRAGMSVTVGSKTAGGGRVVKSGTSRYAIDRETLELMDVLR</sequence>
<comment type="caution">
    <text evidence="3">The sequence shown here is derived from an EMBL/GenBank/DDBJ whole genome shotgun (WGS) entry which is preliminary data.</text>
</comment>
<dbReference type="RefSeq" id="WP_239253125.1">
    <property type="nucleotide sequence ID" value="NZ_CP047357.1"/>
</dbReference>
<evidence type="ECO:0000259" key="2">
    <source>
        <dbReference type="SMART" id="SM00899"/>
    </source>
</evidence>
<feature type="domain" description="Ferrous iron transporter FeoA-like" evidence="2">
    <location>
        <begin position="30"/>
        <end position="101"/>
    </location>
</feature>
<dbReference type="EMBL" id="JAGINY010000001">
    <property type="protein sequence ID" value="MBP2332684.1"/>
    <property type="molecule type" value="Genomic_DNA"/>
</dbReference>
<evidence type="ECO:0000256" key="1">
    <source>
        <dbReference type="ARBA" id="ARBA00023004"/>
    </source>
</evidence>
<dbReference type="InterPro" id="IPR008988">
    <property type="entry name" value="Transcriptional_repressor_C"/>
</dbReference>
<protein>
    <submittedName>
        <fullName evidence="3">Ferrous iron transport protein A</fullName>
    </submittedName>
</protein>
<evidence type="ECO:0000313" key="3">
    <source>
        <dbReference type="EMBL" id="MBP2332684.1"/>
    </source>
</evidence>
<keyword evidence="4" id="KW-1185">Reference proteome</keyword>
<dbReference type="SUPFAM" id="SSF50037">
    <property type="entry name" value="C-terminal domain of transcriptional repressors"/>
    <property type="match status" value="1"/>
</dbReference>
<proteinExistence type="predicted"/>
<evidence type="ECO:0000313" key="4">
    <source>
        <dbReference type="Proteomes" id="UP001519305"/>
    </source>
</evidence>
<name>A0ABS4U7P4_9CORY</name>
<accession>A0ABS4U7P4</accession>
<reference evidence="3 4" key="1">
    <citation type="submission" date="2021-03" db="EMBL/GenBank/DDBJ databases">
        <title>Sequencing the genomes of 1000 actinobacteria strains.</title>
        <authorList>
            <person name="Klenk H.-P."/>
        </authorList>
    </citation>
    <scope>NUCLEOTIDE SEQUENCE [LARGE SCALE GENOMIC DNA]</scope>
    <source>
        <strain evidence="3 4">DSM 44506</strain>
    </source>
</reference>